<dbReference type="InterPro" id="IPR050121">
    <property type="entry name" value="Cytochrome_P450_monoxygenase"/>
</dbReference>
<accession>A0A6G4U7Z1</accession>
<comment type="caution">
    <text evidence="3">The sequence shown here is derived from an EMBL/GenBank/DDBJ whole genome shotgun (WGS) entry which is preliminary data.</text>
</comment>
<dbReference type="GO" id="GO:0016705">
    <property type="term" value="F:oxidoreductase activity, acting on paired donors, with incorporation or reduction of molecular oxygen"/>
    <property type="evidence" value="ECO:0007669"/>
    <property type="project" value="InterPro"/>
</dbReference>
<protein>
    <submittedName>
        <fullName evidence="3">Cytochrome P450</fullName>
    </submittedName>
</protein>
<name>A0A6G4U7Z1_9ACTN</name>
<feature type="compositionally biased region" description="Low complexity" evidence="2">
    <location>
        <begin position="1"/>
        <end position="17"/>
    </location>
</feature>
<dbReference type="RefSeq" id="WP_165240800.1">
    <property type="nucleotide sequence ID" value="NZ_JAAKZV010000146.1"/>
</dbReference>
<comment type="similarity">
    <text evidence="1">Belongs to the cytochrome P450 family.</text>
</comment>
<dbReference type="InterPro" id="IPR036396">
    <property type="entry name" value="Cyt_P450_sf"/>
</dbReference>
<reference evidence="3 4" key="1">
    <citation type="submission" date="2020-02" db="EMBL/GenBank/DDBJ databases">
        <title>Whole-genome analyses of novel actinobacteria.</title>
        <authorList>
            <person name="Sahin N."/>
        </authorList>
    </citation>
    <scope>NUCLEOTIDE SEQUENCE [LARGE SCALE GENOMIC DNA]</scope>
    <source>
        <strain evidence="3 4">A7024</strain>
    </source>
</reference>
<evidence type="ECO:0000256" key="1">
    <source>
        <dbReference type="ARBA" id="ARBA00010617"/>
    </source>
</evidence>
<dbReference type="PANTHER" id="PTHR24305">
    <property type="entry name" value="CYTOCHROME P450"/>
    <property type="match status" value="1"/>
</dbReference>
<dbReference type="AlphaFoldDB" id="A0A6G4U7Z1"/>
<dbReference type="Proteomes" id="UP000481583">
    <property type="component" value="Unassembled WGS sequence"/>
</dbReference>
<evidence type="ECO:0000256" key="2">
    <source>
        <dbReference type="SAM" id="MobiDB-lite"/>
    </source>
</evidence>
<dbReference type="GO" id="GO:0004497">
    <property type="term" value="F:monooxygenase activity"/>
    <property type="evidence" value="ECO:0007669"/>
    <property type="project" value="InterPro"/>
</dbReference>
<dbReference type="InterPro" id="IPR001128">
    <property type="entry name" value="Cyt_P450"/>
</dbReference>
<evidence type="ECO:0000313" key="4">
    <source>
        <dbReference type="Proteomes" id="UP000481583"/>
    </source>
</evidence>
<dbReference type="Gene3D" id="1.10.630.10">
    <property type="entry name" value="Cytochrome P450"/>
    <property type="match status" value="1"/>
</dbReference>
<dbReference type="PANTHER" id="PTHR24305:SF166">
    <property type="entry name" value="CYTOCHROME P450 12A4, MITOCHONDRIAL-RELATED"/>
    <property type="match status" value="1"/>
</dbReference>
<organism evidence="3 4">
    <name type="scientific">Streptomyces coryli</name>
    <dbReference type="NCBI Taxonomy" id="1128680"/>
    <lineage>
        <taxon>Bacteria</taxon>
        <taxon>Bacillati</taxon>
        <taxon>Actinomycetota</taxon>
        <taxon>Actinomycetes</taxon>
        <taxon>Kitasatosporales</taxon>
        <taxon>Streptomycetaceae</taxon>
        <taxon>Streptomyces</taxon>
    </lineage>
</organism>
<keyword evidence="4" id="KW-1185">Reference proteome</keyword>
<proteinExistence type="inferred from homology"/>
<gene>
    <name evidence="3" type="ORF">G5C51_26835</name>
</gene>
<feature type="region of interest" description="Disordered" evidence="2">
    <location>
        <begin position="1"/>
        <end position="21"/>
    </location>
</feature>
<dbReference type="GO" id="GO:0020037">
    <property type="term" value="F:heme binding"/>
    <property type="evidence" value="ECO:0007669"/>
    <property type="project" value="InterPro"/>
</dbReference>
<dbReference type="SUPFAM" id="SSF48264">
    <property type="entry name" value="Cytochrome P450"/>
    <property type="match status" value="1"/>
</dbReference>
<dbReference type="EMBL" id="JAAKZV010000146">
    <property type="protein sequence ID" value="NGN67508.1"/>
    <property type="molecule type" value="Genomic_DNA"/>
</dbReference>
<dbReference type="GO" id="GO:0005506">
    <property type="term" value="F:iron ion binding"/>
    <property type="evidence" value="ECO:0007669"/>
    <property type="project" value="InterPro"/>
</dbReference>
<sequence length="456" mass="49178">MTATEAAPPTGGTDAAARPLPSVTPAENARLLALFYGPVLLNGVFKPRPRMRDAGLHLDQARRSMELLYDLRERYAGAPLRVRALGGPSVLVLDPGDVTEVLGGPVDVWAVGTGDKVRGFGGIQPDALVVTNGPLRHDRRAFNEYVLAARERFHPYAERFAAVAAEEADRLLATGGSTVLDYDATIAAMNRIGRRVVLGDRAADDEELSRLLGVVTGEANWVGLRKWKAQEITQALAQLNSRLRGHLAAAEPRSVAALFAEAPQTSDTKPDAQVVHWLMAMQVVRGAATMGLALLATHDEQRERVRAEAAADPRGMPYTRACVQEAARLWPPVAALMRETTAPVTLGGHAVPGGIGVTIPTLFHNRDRVRLTYADRFAPEEWLDDGPAERDLAVCPFSRGEAMCAGTNVGVLLAASFVSRVLERADVTLLSPRLSPRRPLPLSCDSTATRLRLTAR</sequence>
<evidence type="ECO:0000313" key="3">
    <source>
        <dbReference type="EMBL" id="NGN67508.1"/>
    </source>
</evidence>
<dbReference type="Pfam" id="PF00067">
    <property type="entry name" value="p450"/>
    <property type="match status" value="1"/>
</dbReference>